<proteinExistence type="inferred from homology"/>
<sequence length="871" mass="98513">MNLAGESERVERECGKSMDNEEADQKLPIFRDIRRYYCEFCGICRSKKALIASHILDHHKGEMDMEKEAGGEGEGEKEKSNTCEECGATFKKPAHLKQHMQSHSLENSKMQEVSDLNGPVPGGRPPVKLHQASLNHAPFRIDILMKYSLDSVKHWIPPKELQNARELDLSGPVTGGRPPVKLHQASLNHRPYVCSVDDCHSSFRRKDHLNRHLLQHQGKLFKCPIENCNRGFVCQVFNYLLFRVLAVHLQKSNLTQHVKAVHLEDKPFVCSFSGCGMRFAYKHVRDNHEKTGRHVYAYGDFVEADEQFQSRPRGGCKRKCPSVEMLLRKRVTPPDQLGLEPEYLSWLLSQDAEDGSNHILYRCTTGCHPCFEHDNLLFLSPLSSVSRLSFMLPPAVDVGTRIVLALKDTWGSSNLITGMGCASSRIVSSVSRVESEVITEKSNNSLSVDSGTEAVLVGGDKAQRPPSLLYNILPKQWRGEQVAAGWPHWLVEACGEALNGWIPRSADTFEKIEKIGGGTYGNVYKARDTVTGKIVALKKVRFDVKQPGSLKYMAREIVILRQLDHPNVIKLEGLIMSRMSACSLYLVFEYMEHDLAGLAAMPEIKFTEAQIKCYMHQLLSALEHCHRRGVLHRDIKGANILVDNRGVLKIADFGMATFFDRWSRQRRPMTNMVVTLWYRPPELLLGATNYGEGVDLWSAGCILAELLARKPILPGKTELNQLHKIYKLCGTPSDEYWKSAKLQYVNRYYRWPVPCERRIRTEFKDFPASSLPLIETLLAFDPEERQTATAALSSEFFMTAPFACEPRGLPQYPPAKQIDAERRYHEAAQLRRNGRVELADAAAKKTCTFRRTPASASMPDLDQMVKNLIPD</sequence>
<evidence type="ECO:0000256" key="5">
    <source>
        <dbReference type="ARBA" id="ARBA00022741"/>
    </source>
</evidence>
<dbReference type="GO" id="GO:0008353">
    <property type="term" value="F:RNA polymerase II CTD heptapeptide repeat kinase activity"/>
    <property type="evidence" value="ECO:0007669"/>
    <property type="project" value="UniProtKB-EC"/>
</dbReference>
<dbReference type="Gene3D" id="3.30.160.60">
    <property type="entry name" value="Classic Zinc Finger"/>
    <property type="match status" value="3"/>
</dbReference>
<organism evidence="14 15">
    <name type="scientific">Malus domestica</name>
    <name type="common">Apple</name>
    <name type="synonym">Pyrus malus</name>
    <dbReference type="NCBI Taxonomy" id="3750"/>
    <lineage>
        <taxon>Eukaryota</taxon>
        <taxon>Viridiplantae</taxon>
        <taxon>Streptophyta</taxon>
        <taxon>Embryophyta</taxon>
        <taxon>Tracheophyta</taxon>
        <taxon>Spermatophyta</taxon>
        <taxon>Magnoliopsida</taxon>
        <taxon>eudicotyledons</taxon>
        <taxon>Gunneridae</taxon>
        <taxon>Pentapetalae</taxon>
        <taxon>rosids</taxon>
        <taxon>fabids</taxon>
        <taxon>Rosales</taxon>
        <taxon>Rosaceae</taxon>
        <taxon>Amygdaloideae</taxon>
        <taxon>Maleae</taxon>
        <taxon>Malus</taxon>
    </lineage>
</organism>
<dbReference type="SUPFAM" id="SSF57667">
    <property type="entry name" value="beta-beta-alpha zinc fingers"/>
    <property type="match status" value="3"/>
</dbReference>
<dbReference type="PROSITE" id="PS00107">
    <property type="entry name" value="PROTEIN_KINASE_ATP"/>
    <property type="match status" value="1"/>
</dbReference>
<keyword evidence="3" id="KW-0723">Serine/threonine-protein kinase</keyword>
<dbReference type="SUPFAM" id="SSF56112">
    <property type="entry name" value="Protein kinase-like (PK-like)"/>
    <property type="match status" value="1"/>
</dbReference>
<feature type="region of interest" description="Disordered" evidence="11">
    <location>
        <begin position="1"/>
        <end position="20"/>
    </location>
</feature>
<dbReference type="GO" id="GO:0005524">
    <property type="term" value="F:ATP binding"/>
    <property type="evidence" value="ECO:0007669"/>
    <property type="project" value="UniProtKB-UniRule"/>
</dbReference>
<evidence type="ECO:0000256" key="6">
    <source>
        <dbReference type="ARBA" id="ARBA00022777"/>
    </source>
</evidence>
<accession>A0A498KKL9</accession>
<dbReference type="Pfam" id="PF00069">
    <property type="entry name" value="Pkinase"/>
    <property type="match status" value="1"/>
</dbReference>
<dbReference type="PROSITE" id="PS00028">
    <property type="entry name" value="ZINC_FINGER_C2H2_1"/>
    <property type="match status" value="3"/>
</dbReference>
<comment type="catalytic activity">
    <reaction evidence="8">
        <text>[DNA-directed RNA polymerase] + ATP = phospho-[DNA-directed RNA polymerase] + ADP + H(+)</text>
        <dbReference type="Rhea" id="RHEA:10216"/>
        <dbReference type="Rhea" id="RHEA-COMP:11321"/>
        <dbReference type="Rhea" id="RHEA-COMP:11322"/>
        <dbReference type="ChEBI" id="CHEBI:15378"/>
        <dbReference type="ChEBI" id="CHEBI:30616"/>
        <dbReference type="ChEBI" id="CHEBI:43176"/>
        <dbReference type="ChEBI" id="CHEBI:68546"/>
        <dbReference type="ChEBI" id="CHEBI:456216"/>
        <dbReference type="EC" id="2.7.11.23"/>
    </reaction>
</comment>
<dbReference type="GO" id="GO:0008270">
    <property type="term" value="F:zinc ion binding"/>
    <property type="evidence" value="ECO:0007669"/>
    <property type="project" value="UniProtKB-KW"/>
</dbReference>
<dbReference type="EMBL" id="RDQH01000328">
    <property type="protein sequence ID" value="RXI05883.1"/>
    <property type="molecule type" value="Genomic_DNA"/>
</dbReference>
<dbReference type="InterPro" id="IPR011009">
    <property type="entry name" value="Kinase-like_dom_sf"/>
</dbReference>
<dbReference type="STRING" id="3750.A0A498KKL9"/>
<dbReference type="GO" id="GO:0000307">
    <property type="term" value="C:cyclin-dependent protein kinase holoenzyme complex"/>
    <property type="evidence" value="ECO:0007669"/>
    <property type="project" value="TreeGrafter"/>
</dbReference>
<evidence type="ECO:0000256" key="10">
    <source>
        <dbReference type="PROSITE-ProRule" id="PRU10141"/>
    </source>
</evidence>
<evidence type="ECO:0000313" key="15">
    <source>
        <dbReference type="Proteomes" id="UP000290289"/>
    </source>
</evidence>
<gene>
    <name evidence="14" type="ORF">DVH24_017925</name>
</gene>
<name>A0A498KKL9_MALDO</name>
<evidence type="ECO:0000313" key="14">
    <source>
        <dbReference type="EMBL" id="RXI05883.1"/>
    </source>
</evidence>
<evidence type="ECO:0000259" key="13">
    <source>
        <dbReference type="PROSITE" id="PS50157"/>
    </source>
</evidence>
<dbReference type="InterPro" id="IPR050108">
    <property type="entry name" value="CDK"/>
</dbReference>
<evidence type="ECO:0000256" key="8">
    <source>
        <dbReference type="ARBA" id="ARBA00049280"/>
    </source>
</evidence>
<dbReference type="GO" id="GO:0032968">
    <property type="term" value="P:positive regulation of transcription elongation by RNA polymerase II"/>
    <property type="evidence" value="ECO:0007669"/>
    <property type="project" value="TreeGrafter"/>
</dbReference>
<evidence type="ECO:0000256" key="4">
    <source>
        <dbReference type="ARBA" id="ARBA00022679"/>
    </source>
</evidence>
<dbReference type="FunFam" id="3.30.200.20:FF:000021">
    <property type="entry name" value="probable serine/threonine-protein kinase At1g54610"/>
    <property type="match status" value="1"/>
</dbReference>
<dbReference type="SMART" id="SM00355">
    <property type="entry name" value="ZnF_C2H2"/>
    <property type="match status" value="5"/>
</dbReference>
<comment type="caution">
    <text evidence="14">The sequence shown here is derived from an EMBL/GenBank/DDBJ whole genome shotgun (WGS) entry which is preliminary data.</text>
</comment>
<dbReference type="FunFam" id="1.10.510.10:FF:000415">
    <property type="entry name" value="CMGC/CDK/CRK7 protein kinase, variant"/>
    <property type="match status" value="1"/>
</dbReference>
<feature type="binding site" evidence="10">
    <location>
        <position position="538"/>
    </location>
    <ligand>
        <name>ATP</name>
        <dbReference type="ChEBI" id="CHEBI:30616"/>
    </ligand>
</feature>
<dbReference type="SMART" id="SM00220">
    <property type="entry name" value="S_TKc"/>
    <property type="match status" value="1"/>
</dbReference>
<dbReference type="EC" id="2.7.11.23" evidence="2"/>
<dbReference type="InterPro" id="IPR017441">
    <property type="entry name" value="Protein_kinase_ATP_BS"/>
</dbReference>
<keyword evidence="9" id="KW-0479">Metal-binding</keyword>
<dbReference type="Gene3D" id="1.10.510.10">
    <property type="entry name" value="Transferase(Phosphotransferase) domain 1"/>
    <property type="match status" value="1"/>
</dbReference>
<feature type="domain" description="Protein kinase" evidence="12">
    <location>
        <begin position="509"/>
        <end position="797"/>
    </location>
</feature>
<keyword evidence="15" id="KW-1185">Reference proteome</keyword>
<dbReference type="CDD" id="cd07840">
    <property type="entry name" value="STKc_CDK9_like"/>
    <property type="match status" value="1"/>
</dbReference>
<evidence type="ECO:0000256" key="9">
    <source>
        <dbReference type="PROSITE-ProRule" id="PRU00042"/>
    </source>
</evidence>
<dbReference type="InterPro" id="IPR036236">
    <property type="entry name" value="Znf_C2H2_sf"/>
</dbReference>
<reference evidence="14 15" key="1">
    <citation type="submission" date="2018-10" db="EMBL/GenBank/DDBJ databases">
        <title>A high-quality apple genome assembly.</title>
        <authorList>
            <person name="Hu J."/>
        </authorList>
    </citation>
    <scope>NUCLEOTIDE SEQUENCE [LARGE SCALE GENOMIC DNA]</scope>
    <source>
        <strain evidence="15">cv. HFTH1</strain>
        <tissue evidence="14">Young leaf</tissue>
    </source>
</reference>
<dbReference type="AlphaFoldDB" id="A0A498KKL9"/>
<keyword evidence="9" id="KW-0862">Zinc</keyword>
<dbReference type="PANTHER" id="PTHR24056">
    <property type="entry name" value="CELL DIVISION PROTEIN KINASE"/>
    <property type="match status" value="1"/>
</dbReference>
<evidence type="ECO:0000256" key="7">
    <source>
        <dbReference type="ARBA" id="ARBA00022840"/>
    </source>
</evidence>
<evidence type="ECO:0000256" key="2">
    <source>
        <dbReference type="ARBA" id="ARBA00012409"/>
    </source>
</evidence>
<dbReference type="Gene3D" id="3.30.200.20">
    <property type="entry name" value="Phosphorylase Kinase, domain 1"/>
    <property type="match status" value="1"/>
</dbReference>
<evidence type="ECO:0000256" key="3">
    <source>
        <dbReference type="ARBA" id="ARBA00022527"/>
    </source>
</evidence>
<dbReference type="PANTHER" id="PTHR24056:SF579">
    <property type="entry name" value="PROTEIN KINASE DOMAIN-CONTAINING PROTEIN"/>
    <property type="match status" value="1"/>
</dbReference>
<keyword evidence="5 10" id="KW-0547">Nucleotide-binding</keyword>
<dbReference type="GO" id="GO:0005634">
    <property type="term" value="C:nucleus"/>
    <property type="evidence" value="ECO:0007669"/>
    <property type="project" value="TreeGrafter"/>
</dbReference>
<keyword evidence="6" id="KW-0418">Kinase</keyword>
<dbReference type="Proteomes" id="UP000290289">
    <property type="component" value="Chromosome 2"/>
</dbReference>
<dbReference type="PROSITE" id="PS00108">
    <property type="entry name" value="PROTEIN_KINASE_ST"/>
    <property type="match status" value="1"/>
</dbReference>
<keyword evidence="7 10" id="KW-0067">ATP-binding</keyword>
<dbReference type="InterPro" id="IPR000719">
    <property type="entry name" value="Prot_kinase_dom"/>
</dbReference>
<evidence type="ECO:0000259" key="12">
    <source>
        <dbReference type="PROSITE" id="PS50011"/>
    </source>
</evidence>
<dbReference type="InterPro" id="IPR008271">
    <property type="entry name" value="Ser/Thr_kinase_AS"/>
</dbReference>
<keyword evidence="4" id="KW-0808">Transferase</keyword>
<feature type="domain" description="C2H2-type" evidence="13">
    <location>
        <begin position="192"/>
        <end position="221"/>
    </location>
</feature>
<protein>
    <recommendedName>
        <fullName evidence="2">[RNA-polymerase]-subunit kinase</fullName>
        <ecNumber evidence="2">2.7.11.23</ecNumber>
    </recommendedName>
</protein>
<evidence type="ECO:0000256" key="1">
    <source>
        <dbReference type="ARBA" id="ARBA00006485"/>
    </source>
</evidence>
<keyword evidence="9" id="KW-0863">Zinc-finger</keyword>
<dbReference type="PROSITE" id="PS50011">
    <property type="entry name" value="PROTEIN_KINASE_DOM"/>
    <property type="match status" value="1"/>
</dbReference>
<evidence type="ECO:0000256" key="11">
    <source>
        <dbReference type="SAM" id="MobiDB-lite"/>
    </source>
</evidence>
<dbReference type="PROSITE" id="PS50157">
    <property type="entry name" value="ZINC_FINGER_C2H2_2"/>
    <property type="match status" value="2"/>
</dbReference>
<dbReference type="InterPro" id="IPR013087">
    <property type="entry name" value="Znf_C2H2_type"/>
</dbReference>
<feature type="domain" description="C2H2-type" evidence="13">
    <location>
        <begin position="81"/>
        <end position="108"/>
    </location>
</feature>
<comment type="similarity">
    <text evidence="1">Belongs to the protein kinase superfamily. CMGC Ser/Thr protein kinase family. CDC2/CDKX subfamily.</text>
</comment>